<dbReference type="Proteomes" id="UP000184088">
    <property type="component" value="Unassembled WGS sequence"/>
</dbReference>
<organism evidence="1 2">
    <name type="scientific">Caldanaerobius fijiensis DSM 17918</name>
    <dbReference type="NCBI Taxonomy" id="1121256"/>
    <lineage>
        <taxon>Bacteria</taxon>
        <taxon>Bacillati</taxon>
        <taxon>Bacillota</taxon>
        <taxon>Clostridia</taxon>
        <taxon>Thermoanaerobacterales</taxon>
        <taxon>Thermoanaerobacteraceae</taxon>
        <taxon>Caldanaerobius</taxon>
    </lineage>
</organism>
<evidence type="ECO:0000313" key="1">
    <source>
        <dbReference type="EMBL" id="SHF43514.1"/>
    </source>
</evidence>
<gene>
    <name evidence="1" type="ORF">SAMN02746089_01912</name>
</gene>
<proteinExistence type="predicted"/>
<dbReference type="AlphaFoldDB" id="A0A1M5BLW2"/>
<name>A0A1M5BLW2_9THEO</name>
<accession>A0A1M5BLW2</accession>
<keyword evidence="2" id="KW-1185">Reference proteome</keyword>
<dbReference type="Gene3D" id="3.30.1330.70">
    <property type="entry name" value="Holliday junction resolvase RusA"/>
    <property type="match status" value="1"/>
</dbReference>
<evidence type="ECO:0000313" key="2">
    <source>
        <dbReference type="Proteomes" id="UP000184088"/>
    </source>
</evidence>
<dbReference type="InterPro" id="IPR036614">
    <property type="entry name" value="RusA-like_sf"/>
</dbReference>
<dbReference type="RefSeq" id="WP_073344574.1">
    <property type="nucleotide sequence ID" value="NZ_FQVH01000022.1"/>
</dbReference>
<dbReference type="OrthoDB" id="1443745at2"/>
<dbReference type="EMBL" id="FQVH01000022">
    <property type="protein sequence ID" value="SHF43514.1"/>
    <property type="molecule type" value="Genomic_DNA"/>
</dbReference>
<sequence length="126" mass="14494">MYRIVVKGHPVPKGRPRFSRFGRIYTPRRTKEYEEYIGWIARSIIKSPIKGKVGMHLDIYMKGSADIDNIAKAVADSLNGIAYIDDRQIVHLETKRMPCASSEDERVEITLWEEDNIKKAEGDGER</sequence>
<dbReference type="GO" id="GO:0006281">
    <property type="term" value="P:DNA repair"/>
    <property type="evidence" value="ECO:0007669"/>
    <property type="project" value="InterPro"/>
</dbReference>
<dbReference type="GO" id="GO:0000287">
    <property type="term" value="F:magnesium ion binding"/>
    <property type="evidence" value="ECO:0007669"/>
    <property type="project" value="InterPro"/>
</dbReference>
<dbReference type="Pfam" id="PF05866">
    <property type="entry name" value="RusA"/>
    <property type="match status" value="1"/>
</dbReference>
<dbReference type="GO" id="GO:0006310">
    <property type="term" value="P:DNA recombination"/>
    <property type="evidence" value="ECO:0007669"/>
    <property type="project" value="InterPro"/>
</dbReference>
<dbReference type="SUPFAM" id="SSF103084">
    <property type="entry name" value="Holliday junction resolvase RusA"/>
    <property type="match status" value="1"/>
</dbReference>
<dbReference type="STRING" id="1121256.SAMN02746089_01912"/>
<protein>
    <submittedName>
        <fullName evidence="1">Crossover junction endodeoxyribonuclease RusA</fullName>
    </submittedName>
</protein>
<dbReference type="InterPro" id="IPR008822">
    <property type="entry name" value="Endonuclease_RusA-like"/>
</dbReference>
<reference evidence="1 2" key="1">
    <citation type="submission" date="2016-11" db="EMBL/GenBank/DDBJ databases">
        <authorList>
            <person name="Jaros S."/>
            <person name="Januszkiewicz K."/>
            <person name="Wedrychowicz H."/>
        </authorList>
    </citation>
    <scope>NUCLEOTIDE SEQUENCE [LARGE SCALE GENOMIC DNA]</scope>
    <source>
        <strain evidence="1 2">DSM 17918</strain>
    </source>
</reference>